<dbReference type="GO" id="GO:0004181">
    <property type="term" value="F:metallocarboxypeptidase activity"/>
    <property type="evidence" value="ECO:0007669"/>
    <property type="project" value="InterPro"/>
</dbReference>
<sequence length="1094" mass="126698">MRRMIGQFKDKIHFCSGMTAAEKRMAVEFARILGFQSEAAVFPVTDYNKGLAIPKALRELERFCPKIPEVLIPEDYVAASDTALSMPDYDWRRVRGLETLFSKGRLLEDCDLDQIPDVMNLHFVIPEDAEDFVYEAACNLAFRYGMETTAYEGALIGDKEAKGNQIVFEEKEECGINWEEVDGRILVKVSGRGQKLLEFVADICEHFPMQGTFDTWTDRLKEIGTGLRMHTLDGQMAYVKAYAGQGARAFVDPAAEENKAQLEKEFPGITFYNYKSEKKEYEVEYDIGWEVDDLRTLLENKVYGKLDPESRISLQAAVSEDKKVREMLEKEITDRLMKMGIREPRVTVLCSYKQGFSWISETEVPKLKEYRDLKTVEIYFRPFLQPGVTEWKDEDGAVPSYSNIEKDPERWYDMPIRYLQELYPIEDVITAETGIDADQVIFKVYEGEEDLTYELRALGEEGRELYRSSYKAAYTERSYIDAYPDLGKVHPATGYLRLFENGEKILDERIESDVEKIWEIYQTKVLPDIRRYVDAKTKGKDLVQAQPFFEKLQLDILASEPDEHLNSREDLLSSLDGLHEDIYFVGTDYFKNYGMEKAGQVTDAPGLILPKIRKHAGKPQMKVTLYSQRAPEPVIELSDGTMIRPEIPKEDMNVWMKSIRKEGNGKTVVLWVEGAPEKAVEAYVNLLDEGKLALSGKLGGVTKIIFETPERNYEAKVPQGTRPQEKSLDICEIDLSEKSVIGYDDYIRIIEQLKKVPELSVYPTAVSYKGRHIYAVEIRPHLSGYISRTKRITAHPSQIIDSRHHANEVSSTNSAFMLIKRILTDEKFAELPDRMNLVILPMENVDGAAIHYELQKENPNWKLHVARFNAVGKEFYYDLFETETIHTEAEAMRRLFMTFLPDVLIDNHGVPSHEWEQQFSGYTSPAYKGFWLPRSLLYGYFYHITGEAYRSNYVLNKKMEDVIADAFMDDEEITRENKMWAEQFEKYAHAWLPKMFPADYYKNMINYWIPHEYDPTHRYPSIRYPWILSLDYVSEVADETAQGDYLYSCARAHMVHDVAILEKIMQASCVYKQEWEMQEDYIKAALTRKRPIII</sequence>
<evidence type="ECO:0000313" key="3">
    <source>
        <dbReference type="Proteomes" id="UP000813420"/>
    </source>
</evidence>
<dbReference type="Pfam" id="PF00246">
    <property type="entry name" value="Peptidase_M14"/>
    <property type="match status" value="1"/>
</dbReference>
<dbReference type="Proteomes" id="UP000813420">
    <property type="component" value="Unassembled WGS sequence"/>
</dbReference>
<reference evidence="2" key="1">
    <citation type="journal article" date="2021" name="PeerJ">
        <title>Extensive microbial diversity within the chicken gut microbiome revealed by metagenomics and culture.</title>
        <authorList>
            <person name="Gilroy R."/>
            <person name="Ravi A."/>
            <person name="Getino M."/>
            <person name="Pursley I."/>
            <person name="Horton D.L."/>
            <person name="Alikhan N.F."/>
            <person name="Baker D."/>
            <person name="Gharbi K."/>
            <person name="Hall N."/>
            <person name="Watson M."/>
            <person name="Adriaenssens E.M."/>
            <person name="Foster-Nyarko E."/>
            <person name="Jarju S."/>
            <person name="Secka A."/>
            <person name="Antonio M."/>
            <person name="Oren A."/>
            <person name="Chaudhuri R.R."/>
            <person name="La Ragione R."/>
            <person name="Hildebrand F."/>
            <person name="Pallen M.J."/>
        </authorList>
    </citation>
    <scope>NUCLEOTIDE SEQUENCE</scope>
    <source>
        <strain evidence="2">USAMLcec4-12693</strain>
    </source>
</reference>
<dbReference type="GO" id="GO:0008270">
    <property type="term" value="F:zinc ion binding"/>
    <property type="evidence" value="ECO:0007669"/>
    <property type="project" value="InterPro"/>
</dbReference>
<dbReference type="Gene3D" id="3.40.630.10">
    <property type="entry name" value="Zn peptidases"/>
    <property type="match status" value="1"/>
</dbReference>
<organism evidence="2 3">
    <name type="scientific">Merdimonas faecis</name>
    <dbReference type="NCBI Taxonomy" id="1653435"/>
    <lineage>
        <taxon>Bacteria</taxon>
        <taxon>Bacillati</taxon>
        <taxon>Bacillota</taxon>
        <taxon>Clostridia</taxon>
        <taxon>Lachnospirales</taxon>
        <taxon>Lachnospiraceae</taxon>
        <taxon>Merdimonas</taxon>
    </lineage>
</organism>
<feature type="domain" description="Peptidase M14" evidence="1">
    <location>
        <begin position="751"/>
        <end position="862"/>
    </location>
</feature>
<protein>
    <submittedName>
        <fullName evidence="2">M14 family metallopeptidase</fullName>
    </submittedName>
</protein>
<dbReference type="AlphaFoldDB" id="A0A9D2VZ21"/>
<dbReference type="CDD" id="cd06232">
    <property type="entry name" value="M14-like"/>
    <property type="match status" value="1"/>
</dbReference>
<dbReference type="RefSeq" id="WP_277272305.1">
    <property type="nucleotide sequence ID" value="NZ_DYXE01000078.1"/>
</dbReference>
<name>A0A9D2VZ21_9FIRM</name>
<proteinExistence type="predicted"/>
<accession>A0A9D2VZ21</accession>
<evidence type="ECO:0000259" key="1">
    <source>
        <dbReference type="Pfam" id="PF00246"/>
    </source>
</evidence>
<dbReference type="GO" id="GO:0006508">
    <property type="term" value="P:proteolysis"/>
    <property type="evidence" value="ECO:0007669"/>
    <property type="project" value="InterPro"/>
</dbReference>
<comment type="caution">
    <text evidence="2">The sequence shown here is derived from an EMBL/GenBank/DDBJ whole genome shotgun (WGS) entry which is preliminary data.</text>
</comment>
<reference evidence="2" key="2">
    <citation type="submission" date="2021-09" db="EMBL/GenBank/DDBJ databases">
        <authorList>
            <person name="Gilroy R."/>
        </authorList>
    </citation>
    <scope>NUCLEOTIDE SEQUENCE</scope>
    <source>
        <strain evidence="2">USAMLcec4-12693</strain>
    </source>
</reference>
<dbReference type="EMBL" id="DYXE01000078">
    <property type="protein sequence ID" value="HJH50348.1"/>
    <property type="molecule type" value="Genomic_DNA"/>
</dbReference>
<dbReference type="InterPro" id="IPR000834">
    <property type="entry name" value="Peptidase_M14"/>
</dbReference>
<gene>
    <name evidence="2" type="ORF">K8V39_08800</name>
</gene>
<dbReference type="SUPFAM" id="SSF53187">
    <property type="entry name" value="Zn-dependent exopeptidases"/>
    <property type="match status" value="1"/>
</dbReference>
<evidence type="ECO:0000313" key="2">
    <source>
        <dbReference type="EMBL" id="HJH50348.1"/>
    </source>
</evidence>